<evidence type="ECO:0000313" key="2">
    <source>
        <dbReference type="EMBL" id="VWC53065.1"/>
    </source>
</evidence>
<dbReference type="Proteomes" id="UP000494301">
    <property type="component" value="Unassembled WGS sequence"/>
</dbReference>
<proteinExistence type="predicted"/>
<reference evidence="1 4" key="1">
    <citation type="submission" date="2020-04" db="EMBL/GenBank/DDBJ databases">
        <authorList>
            <person name="Depoorter E."/>
        </authorList>
    </citation>
    <scope>NUCLEOTIDE SEQUENCE [LARGE SCALE GENOMIC DNA]</scope>
    <source>
        <strain evidence="1 4">BCC0217</strain>
        <strain evidence="2 3">R-17378</strain>
    </source>
</reference>
<dbReference type="Proteomes" id="UP000494120">
    <property type="component" value="Unassembled WGS sequence"/>
</dbReference>
<accession>A0A6J5ISR5</accession>
<name>A0A6J5ISR5_9BURK</name>
<dbReference type="EMBL" id="CABWIL020000002">
    <property type="protein sequence ID" value="CAB3961073.1"/>
    <property type="molecule type" value="Genomic_DNA"/>
</dbReference>
<evidence type="ECO:0000313" key="1">
    <source>
        <dbReference type="EMBL" id="CAB3961073.1"/>
    </source>
</evidence>
<gene>
    <name evidence="2" type="ORF">BLA17378_01113</name>
    <name evidence="1" type="ORF">BLA3211_00812</name>
</gene>
<dbReference type="EMBL" id="CABVQG010000003">
    <property type="protein sequence ID" value="VWC53065.1"/>
    <property type="molecule type" value="Genomic_DNA"/>
</dbReference>
<evidence type="ECO:0000313" key="3">
    <source>
        <dbReference type="Proteomes" id="UP000494120"/>
    </source>
</evidence>
<organism evidence="1 4">
    <name type="scientific">Burkholderia aenigmatica</name>
    <dbReference type="NCBI Taxonomy" id="2015348"/>
    <lineage>
        <taxon>Bacteria</taxon>
        <taxon>Pseudomonadati</taxon>
        <taxon>Pseudomonadota</taxon>
        <taxon>Betaproteobacteria</taxon>
        <taxon>Burkholderiales</taxon>
        <taxon>Burkholderiaceae</taxon>
        <taxon>Burkholderia</taxon>
        <taxon>Burkholderia cepacia complex</taxon>
    </lineage>
</organism>
<sequence>MGKPSRTLLFAAARTGNWHIVATPLADAPARR</sequence>
<dbReference type="AlphaFoldDB" id="A0A6J5ISR5"/>
<protein>
    <submittedName>
        <fullName evidence="1">Uncharacterized protein</fullName>
    </submittedName>
</protein>
<keyword evidence="3" id="KW-1185">Reference proteome</keyword>
<evidence type="ECO:0000313" key="4">
    <source>
        <dbReference type="Proteomes" id="UP000494301"/>
    </source>
</evidence>